<dbReference type="FunFam" id="1.10.630.10:FF:000026">
    <property type="entry name" value="Cytochrome P450 82C4"/>
    <property type="match status" value="1"/>
</dbReference>
<dbReference type="EMBL" id="AB733994">
    <property type="protein sequence ID" value="BAN19899.1"/>
    <property type="molecule type" value="mRNA"/>
</dbReference>
<dbReference type="PRINTS" id="PR00463">
    <property type="entry name" value="EP450I"/>
</dbReference>
<dbReference type="GO" id="GO:0005506">
    <property type="term" value="F:iron ion binding"/>
    <property type="evidence" value="ECO:0007669"/>
    <property type="project" value="InterPro"/>
</dbReference>
<evidence type="ECO:0000256" key="5">
    <source>
        <dbReference type="PIRSR" id="PIRSR602401-1"/>
    </source>
</evidence>
<feature type="binding site" description="axial binding residue" evidence="5">
    <location>
        <position position="458"/>
    </location>
    <ligand>
        <name>heme</name>
        <dbReference type="ChEBI" id="CHEBI:30413"/>
    </ligand>
    <ligandPart>
        <name>Fe</name>
        <dbReference type="ChEBI" id="CHEBI:18248"/>
    </ligandPart>
</feature>
<keyword evidence="8" id="KW-0472">Membrane</keyword>
<name>R4WCG4_9POAL</name>
<dbReference type="GO" id="GO:0020037">
    <property type="term" value="F:heme binding"/>
    <property type="evidence" value="ECO:0007669"/>
    <property type="project" value="InterPro"/>
</dbReference>
<dbReference type="InterPro" id="IPR036396">
    <property type="entry name" value="Cyt_P450_sf"/>
</dbReference>
<keyword evidence="6" id="KW-0503">Monooxygenase</keyword>
<proteinExistence type="evidence at transcript level"/>
<dbReference type="AlphaFoldDB" id="R4WCG4"/>
<feature type="coiled-coil region" evidence="7">
    <location>
        <begin position="258"/>
        <end position="285"/>
    </location>
</feature>
<reference evidence="9" key="1">
    <citation type="journal article" date="2014" name="Pest Manag. Sci.">
        <title>Cytochrome P450 genes induced by bispyribac-sodium treatment in a multiple-herbicide-resistant biotype of Echinochloa phyllopogon.</title>
        <authorList>
            <person name="Iwakami S."/>
            <person name="Uchino A."/>
            <person name="Kataoka Y."/>
            <person name="Shibaike H."/>
            <person name="Watanabe H."/>
            <person name="Inamura T."/>
        </authorList>
    </citation>
    <scope>NUCLEOTIDE SEQUENCE</scope>
    <source>
        <strain evidence="9">511</strain>
        <tissue evidence="9">Shoot</tissue>
    </source>
</reference>
<keyword evidence="2 5" id="KW-0479">Metal-binding</keyword>
<accession>R4WCG4</accession>
<dbReference type="Gene3D" id="1.10.630.10">
    <property type="entry name" value="Cytochrome P450"/>
    <property type="match status" value="1"/>
</dbReference>
<keyword evidence="1 5" id="KW-0349">Heme</keyword>
<organism evidence="9">
    <name type="scientific">Echinochloa phyllopogon</name>
    <dbReference type="NCBI Taxonomy" id="45619"/>
    <lineage>
        <taxon>Eukaryota</taxon>
        <taxon>Viridiplantae</taxon>
        <taxon>Streptophyta</taxon>
        <taxon>Embryophyta</taxon>
        <taxon>Tracheophyta</taxon>
        <taxon>Spermatophyta</taxon>
        <taxon>Magnoliopsida</taxon>
        <taxon>Liliopsida</taxon>
        <taxon>Poales</taxon>
        <taxon>Poaceae</taxon>
        <taxon>PACMAD clade</taxon>
        <taxon>Panicoideae</taxon>
        <taxon>Panicodae</taxon>
        <taxon>Paniceae</taxon>
        <taxon>Boivinellinae</taxon>
        <taxon>Echinochloa</taxon>
    </lineage>
</organism>
<dbReference type="InterPro" id="IPR001128">
    <property type="entry name" value="Cyt_P450"/>
</dbReference>
<dbReference type="PANTHER" id="PTHR47947">
    <property type="entry name" value="CYTOCHROME P450 82C3-RELATED"/>
    <property type="match status" value="1"/>
</dbReference>
<evidence type="ECO:0000313" key="9">
    <source>
        <dbReference type="EMBL" id="BAN19899.1"/>
    </source>
</evidence>
<dbReference type="PROSITE" id="PS00086">
    <property type="entry name" value="CYTOCHROME_P450"/>
    <property type="match status" value="1"/>
</dbReference>
<keyword evidence="4 5" id="KW-0408">Iron</keyword>
<dbReference type="InterPro" id="IPR017972">
    <property type="entry name" value="Cyt_P450_CS"/>
</dbReference>
<protein>
    <submittedName>
        <fullName evidence="9">Cytochrome P450</fullName>
    </submittedName>
</protein>
<dbReference type="SUPFAM" id="SSF48264">
    <property type="entry name" value="Cytochrome P450"/>
    <property type="match status" value="1"/>
</dbReference>
<evidence type="ECO:0000256" key="4">
    <source>
        <dbReference type="ARBA" id="ARBA00023004"/>
    </source>
</evidence>
<dbReference type="GO" id="GO:0016705">
    <property type="term" value="F:oxidoreductase activity, acting on paired donors, with incorporation or reduction of molecular oxygen"/>
    <property type="evidence" value="ECO:0007669"/>
    <property type="project" value="InterPro"/>
</dbReference>
<dbReference type="Pfam" id="PF00067">
    <property type="entry name" value="p450"/>
    <property type="match status" value="1"/>
</dbReference>
<gene>
    <name evidence="9" type="primary">CYP81A14</name>
</gene>
<comment type="similarity">
    <text evidence="6">Belongs to the cytochrome P450 family.</text>
</comment>
<sequence length="522" mass="58704">MERFYFVAAVTLVLLVLLHRLLIRRRKQRRLPPGPRFAFPILGHLPLLKKPLQASFSDLAARHGPVVQLRLGGRHAVVIGSSAVAKECFSGELDVAIANRPHFPSVREASFDYSVLTLANYGAHWRTMRRVATVNLLSAHRVNIMSDNVIARELRAMVRRLARASAAAPHGATRVELKRRLFELSHSVLMEIMAQTRNTYSDDADEDMSKEAREMKEIIEAIAPLVGVANLWDYLPLLRWLDVYGVKRKLTNAVNRRNAFIYKMIDAERQKLKQLERKNGEGDADDSDEKKSMIGVMLSLQKTEPDVYTDTFISALVANLLGVGTETSSTTMEWTMTLLLNHPGVLKKAQEEIDSNVGRGRLLDKNDLPHLPYLYCIINETLRLYPAAPMLLPHEASTDCKIHGYDVPAGSMVLVNAYAIHRDPAIWEDPEEFRPERFEHGRAEGKFMMPFGMGRRKCPGENLAMRTMGLVLGVLLQCFDWNRIGGGEIDMATGTGSIMFKVVPLEALCKPRTNMSALLKKI</sequence>
<evidence type="ECO:0000256" key="7">
    <source>
        <dbReference type="SAM" id="Coils"/>
    </source>
</evidence>
<keyword evidence="8" id="KW-1133">Transmembrane helix</keyword>
<keyword evidence="3 6" id="KW-0560">Oxidoreductase</keyword>
<keyword evidence="7" id="KW-0175">Coiled coil</keyword>
<dbReference type="InterPro" id="IPR050651">
    <property type="entry name" value="Plant_Cytochrome_P450_Monoox"/>
</dbReference>
<dbReference type="InterPro" id="IPR002401">
    <property type="entry name" value="Cyt_P450_E_grp-I"/>
</dbReference>
<dbReference type="GO" id="GO:0004497">
    <property type="term" value="F:monooxygenase activity"/>
    <property type="evidence" value="ECO:0007669"/>
    <property type="project" value="UniProtKB-KW"/>
</dbReference>
<evidence type="ECO:0000256" key="1">
    <source>
        <dbReference type="ARBA" id="ARBA00022617"/>
    </source>
</evidence>
<keyword evidence="8" id="KW-0812">Transmembrane</keyword>
<evidence type="ECO:0000256" key="8">
    <source>
        <dbReference type="SAM" id="Phobius"/>
    </source>
</evidence>
<comment type="cofactor">
    <cofactor evidence="5">
        <name>heme</name>
        <dbReference type="ChEBI" id="CHEBI:30413"/>
    </cofactor>
</comment>
<dbReference type="PANTHER" id="PTHR47947:SF4">
    <property type="entry name" value="CYTOCHROME P450 CYP81A1"/>
    <property type="match status" value="1"/>
</dbReference>
<dbReference type="PRINTS" id="PR00385">
    <property type="entry name" value="P450"/>
</dbReference>
<feature type="transmembrane region" description="Helical" evidence="8">
    <location>
        <begin position="6"/>
        <end position="23"/>
    </location>
</feature>
<evidence type="ECO:0000256" key="3">
    <source>
        <dbReference type="ARBA" id="ARBA00023002"/>
    </source>
</evidence>
<evidence type="ECO:0000256" key="2">
    <source>
        <dbReference type="ARBA" id="ARBA00022723"/>
    </source>
</evidence>
<evidence type="ECO:0000256" key="6">
    <source>
        <dbReference type="RuleBase" id="RU000461"/>
    </source>
</evidence>